<reference evidence="4" key="1">
    <citation type="submission" date="2015-07" db="EMBL/GenBank/DDBJ databases">
        <title>Genome sequencing of Sunxiuqinia dokdonensis strain SK.</title>
        <authorList>
            <person name="Ahn S."/>
            <person name="Kim B.-C."/>
        </authorList>
    </citation>
    <scope>NUCLEOTIDE SEQUENCE [LARGE SCALE GENOMIC DNA]</scope>
    <source>
        <strain evidence="4">SK</strain>
    </source>
</reference>
<feature type="transmembrane region" description="Helical" evidence="2">
    <location>
        <begin position="21"/>
        <end position="45"/>
    </location>
</feature>
<feature type="coiled-coil region" evidence="1">
    <location>
        <begin position="502"/>
        <end position="592"/>
    </location>
</feature>
<dbReference type="OrthoDB" id="9812498at2"/>
<comment type="caution">
    <text evidence="3">The sequence shown here is derived from an EMBL/GenBank/DDBJ whole genome shotgun (WGS) entry which is preliminary data.</text>
</comment>
<dbReference type="AlphaFoldDB" id="A0A0L8V3R9"/>
<gene>
    <name evidence="3" type="ORF">NC99_41230</name>
</gene>
<keyword evidence="4" id="KW-1185">Reference proteome</keyword>
<evidence type="ECO:0000256" key="1">
    <source>
        <dbReference type="SAM" id="Coils"/>
    </source>
</evidence>
<evidence type="ECO:0000256" key="2">
    <source>
        <dbReference type="SAM" id="Phobius"/>
    </source>
</evidence>
<dbReference type="RefSeq" id="WP_053187626.1">
    <property type="nucleotide sequence ID" value="NZ_LGIA01000202.1"/>
</dbReference>
<feature type="transmembrane region" description="Helical" evidence="2">
    <location>
        <begin position="156"/>
        <end position="177"/>
    </location>
</feature>
<sequence>MTESYKHLVDKLNAYIRKYNFYQFMKGIILFITLIISYVIVVSTIEYFSFLSSTVRQFLFFSSALSFAAVSVFYFFIPLFRLLGLLKTMDFETAADLITKNFSEIDDRLLNIIELAKLEKESSDSLVWASVNQKINQIKLFDFSKAVSFRKLRRSVLLLAALGLFGVVLSMVFPGVFTEASQRLLAYERTFLKPAPFNFVVINDSLQVKRGDRLSLTVMCEGRQVPEILYVNIGGSNYLMNKKDDLFLHELEHVNNNFTVYFTDLTHQSARYKVEVLAAPAILDYTVEIVPPAYTGYETRKESMLGDLEVPYGSEISWLFQAIDTDSLIFKLDGGRVSAEEVNKEYRVSTVARSNVNYSISIKNEDFDYDDLLSFSIEVIPDLYPEIKVVQLRDSTEFTRFFFKGSINDDYGFHRLAYHLVINQNDSSIVLPVAENLSQQDFYFTYDFGDLAGVVDQVDYYFSVRDNDYFHQYKESVSETFQFKFPSKEELDELDDQNFQSLEELMAESMELSDEIQRAIEDLKFKSLSENSSGWEKQQMVSEILNKKNRLEEILKKVQQKNSEMNNLRNSFSEENAELIKKQQEVEELLNDVFDEELKKLFEEFNELAKDFDQSKFNELSNRSEMSMDDLSKQLERNLQMLKRMKVEQKVENVIDGLADLADKEKLNARELDENRIFEETREKERENRRDFESIKDDLKDALKLNESLDKPMNLHPLDSEFEKINSNYDEIGEMLDNRRKKKSVEEIENNAKSFENASFSLDQMLAMNQQKESMENIRDLQQILDNLVYLSLRQEMLHDQVRAMTESDPRLTEVRKNQDRLIKQSGVVKDSLFAVAKRTPEIGNVVTKELMKLEFSMDRALSELVESRFGTAVSHQQMAMTAANNMALFLNEALNNLQKQMASSMPGDQQCDKPGSGQGNNMNMLKDAQQGIKEQLQQMIEQMKSGESGGMSEQIGKTLAQQEMMQQMIRQLMMDSDVGSSAKEQLKQINQLLEQNNVDLANKQITATMISRQNLILNKLLKAEKAEMERDVEDERESKTVDENFYSNPIEFFEYKQQEKELQDVIERNAYQLRIFYDRKYREYINNLRKEN</sequence>
<evidence type="ECO:0000313" key="3">
    <source>
        <dbReference type="EMBL" id="KOH43064.1"/>
    </source>
</evidence>
<feature type="coiled-coil region" evidence="1">
    <location>
        <begin position="881"/>
        <end position="943"/>
    </location>
</feature>
<keyword evidence="2" id="KW-1133">Transmembrane helix</keyword>
<dbReference type="EMBL" id="LGIA01000202">
    <property type="protein sequence ID" value="KOH43064.1"/>
    <property type="molecule type" value="Genomic_DNA"/>
</dbReference>
<evidence type="ECO:0000313" key="4">
    <source>
        <dbReference type="Proteomes" id="UP000036958"/>
    </source>
</evidence>
<evidence type="ECO:0008006" key="5">
    <source>
        <dbReference type="Google" id="ProtNLM"/>
    </source>
</evidence>
<accession>A0A0L8V3R9</accession>
<feature type="coiled-coil region" evidence="1">
    <location>
        <begin position="984"/>
        <end position="1039"/>
    </location>
</feature>
<proteinExistence type="predicted"/>
<organism evidence="3 4">
    <name type="scientific">Sunxiuqinia dokdonensis</name>
    <dbReference type="NCBI Taxonomy" id="1409788"/>
    <lineage>
        <taxon>Bacteria</taxon>
        <taxon>Pseudomonadati</taxon>
        <taxon>Bacteroidota</taxon>
        <taxon>Bacteroidia</taxon>
        <taxon>Marinilabiliales</taxon>
        <taxon>Prolixibacteraceae</taxon>
        <taxon>Sunxiuqinia</taxon>
    </lineage>
</organism>
<protein>
    <recommendedName>
        <fullName evidence="5">ATPase</fullName>
    </recommendedName>
</protein>
<dbReference type="STRING" id="1409788.NC99_41230"/>
<keyword evidence="2" id="KW-0812">Transmembrane</keyword>
<keyword evidence="1" id="KW-0175">Coiled coil</keyword>
<keyword evidence="2" id="KW-0472">Membrane</keyword>
<name>A0A0L8V3R9_9BACT</name>
<dbReference type="PATRIC" id="fig|1409788.3.peg.4212"/>
<feature type="transmembrane region" description="Helical" evidence="2">
    <location>
        <begin position="57"/>
        <end position="77"/>
    </location>
</feature>
<dbReference type="Proteomes" id="UP000036958">
    <property type="component" value="Unassembled WGS sequence"/>
</dbReference>